<keyword evidence="4" id="KW-1185">Reference proteome</keyword>
<sequence>MLLRDGNRDSMRRTNSRVPEGSQDDTFELIGDVNSRILDEGQGQQNEQDHIQPQLRQGMANLNSELQAMRDRSVPQRNQDQRRARWVDEHNQRWPPVALRRHYLRLFLRNLLLLDHLLMVFLFPFSVYNVLKILLAEVTFSNSDFVADIATYCHYSNILSEDGRSVVFFKSGFGLLGKFHNIIVYYSAPLFVWASSKAALGTWVIKAYVSLIKTTAVTLYTVYGVGTSVYVCFATFFFALCLLMTGFRRYKGAARIMGHLYRTMVGVF</sequence>
<dbReference type="EMBL" id="LT598480">
    <property type="protein sequence ID" value="SCV02924.1"/>
    <property type="molecule type" value="Genomic_DNA"/>
</dbReference>
<gene>
    <name evidence="3" type="ORF">LAME_0H06304G</name>
</gene>
<feature type="transmembrane region" description="Helical" evidence="2">
    <location>
        <begin position="228"/>
        <end position="247"/>
    </location>
</feature>
<feature type="compositionally biased region" description="Basic and acidic residues" evidence="1">
    <location>
        <begin position="1"/>
        <end position="12"/>
    </location>
</feature>
<reference evidence="4" key="1">
    <citation type="submission" date="2016-03" db="EMBL/GenBank/DDBJ databases">
        <authorList>
            <person name="Devillers Hugo."/>
        </authorList>
    </citation>
    <scope>NUCLEOTIDE SEQUENCE [LARGE SCALE GENOMIC DNA]</scope>
</reference>
<feature type="region of interest" description="Disordered" evidence="1">
    <location>
        <begin position="1"/>
        <end position="25"/>
    </location>
</feature>
<name>A0A1G4KEH6_9SACH</name>
<keyword evidence="2" id="KW-1133">Transmembrane helix</keyword>
<keyword evidence="2" id="KW-0812">Transmembrane</keyword>
<dbReference type="OrthoDB" id="4060403at2759"/>
<feature type="transmembrane region" description="Helical" evidence="2">
    <location>
        <begin position="111"/>
        <end position="131"/>
    </location>
</feature>
<organism evidence="3 4">
    <name type="scientific">Lachancea meyersii CBS 8951</name>
    <dbReference type="NCBI Taxonomy" id="1266667"/>
    <lineage>
        <taxon>Eukaryota</taxon>
        <taxon>Fungi</taxon>
        <taxon>Dikarya</taxon>
        <taxon>Ascomycota</taxon>
        <taxon>Saccharomycotina</taxon>
        <taxon>Saccharomycetes</taxon>
        <taxon>Saccharomycetales</taxon>
        <taxon>Saccharomycetaceae</taxon>
        <taxon>Lachancea</taxon>
    </lineage>
</organism>
<protein>
    <submittedName>
        <fullName evidence="3">LAME_0H06304g1_1</fullName>
    </submittedName>
</protein>
<evidence type="ECO:0000313" key="3">
    <source>
        <dbReference type="EMBL" id="SCV02924.1"/>
    </source>
</evidence>
<accession>A0A1G4KEH6</accession>
<proteinExistence type="predicted"/>
<keyword evidence="2" id="KW-0472">Membrane</keyword>
<feature type="transmembrane region" description="Helical" evidence="2">
    <location>
        <begin position="179"/>
        <end position="196"/>
    </location>
</feature>
<evidence type="ECO:0000256" key="2">
    <source>
        <dbReference type="SAM" id="Phobius"/>
    </source>
</evidence>
<dbReference type="Proteomes" id="UP000191144">
    <property type="component" value="Chromosome H"/>
</dbReference>
<dbReference type="AlphaFoldDB" id="A0A1G4KEH6"/>
<evidence type="ECO:0000313" key="4">
    <source>
        <dbReference type="Proteomes" id="UP000191144"/>
    </source>
</evidence>
<evidence type="ECO:0000256" key="1">
    <source>
        <dbReference type="SAM" id="MobiDB-lite"/>
    </source>
</evidence>